<comment type="caution">
    <text evidence="1">The sequence shown here is derived from an EMBL/GenBank/DDBJ whole genome shotgun (WGS) entry which is preliminary data.</text>
</comment>
<keyword evidence="2" id="KW-1185">Reference proteome</keyword>
<sequence>MEEQVEKGLRSLQTSDPTSSIWQEFSNNLTNPEFLNSLFNIVLSDKFSYQSRILGIAALIKFEINIDPQMIPHFFYLLSDEKFQKLIAQFIVLSSNHQFLCKDVFPSFYQQIQSQELINPFIGLILCFYEFVRIRQIRDETIIQIIYQILVNREDLPIEYKKMALETIILQINFTPFTKPELIKQDEKNILTLLLSYPVNENNFPMFEYLLFFINKHILDVLEIEGSSEALFRKNSEILDTIISKCPLDPEDYVYTTTAYYLIDIFERMQIVIPFEKLFPILAIGQKQLNLLENSAYAFYAKFIGDSDFYTDEDNTPPDERIDPRDFIDNIETLNDLQNRVMLYHCCLPNDIKDEILRYDLNFCFSVMNQSLLTNFAIIRFFICASVQMYNYAFPFDPKQFECFDHPILLYSLLDFCQLIVEYQGKSQNIFYSFLCEFNLKTYIGTMINSNNPVLTLCAFSLAIRTPRELIDPDIYAALFCKTLPVILQLNAGDNRIELIDELMSMYISKDSIFSVSNINAYENNDPNIRRFLSSSIFFFNDSVVSAFKQEAANLFGNILPHLFSYLRYEFKTIQKFAEIFHFFAGGDIKQYVSRFRKDEFIVNMSNYCLFFPEICQNISQLCMLFFSDQEFIDCGFSIFAMAFSNIYYPEDPNYIEFINFVYQMYYNDYKIICNLKVDIIDSILKIFIKNGKLEKLDDFCFVLCNQDDYNLIQSFIYEFSFVIINKYNVYPNEMVISIVKKLLRIFYNSVMKKESNNNINEEEEEDYGDGRWIMCGLYIGIIFARVALSLGKDAIQMLITSLRISKEKNEVYIFLRLLYESIQEKYFSQSDELHQKLIILLYFLLSDHKGAIQMAQILLYKMVVKLKENFQNKKKQNPDKPSSTFALIRESIFYDDLDFLAHPLMCMSVCDLIQVIVKQPMNQKFGETFENFIKEFPNL</sequence>
<protein>
    <recommendedName>
        <fullName evidence="3">Importin N-terminal domain-containing protein</fullName>
    </recommendedName>
</protein>
<gene>
    <name evidence="1" type="ORF">M9Y10_011302</name>
</gene>
<reference evidence="1 2" key="1">
    <citation type="submission" date="2024-04" db="EMBL/GenBank/DDBJ databases">
        <title>Tritrichomonas musculus Genome.</title>
        <authorList>
            <person name="Alves-Ferreira E."/>
            <person name="Grigg M."/>
            <person name="Lorenzi H."/>
            <person name="Galac M."/>
        </authorList>
    </citation>
    <scope>NUCLEOTIDE SEQUENCE [LARGE SCALE GENOMIC DNA]</scope>
    <source>
        <strain evidence="1 2">EAF2021</strain>
    </source>
</reference>
<organism evidence="1 2">
    <name type="scientific">Tritrichomonas musculus</name>
    <dbReference type="NCBI Taxonomy" id="1915356"/>
    <lineage>
        <taxon>Eukaryota</taxon>
        <taxon>Metamonada</taxon>
        <taxon>Parabasalia</taxon>
        <taxon>Tritrichomonadida</taxon>
        <taxon>Tritrichomonadidae</taxon>
        <taxon>Tritrichomonas</taxon>
    </lineage>
</organism>
<evidence type="ECO:0000313" key="2">
    <source>
        <dbReference type="Proteomes" id="UP001470230"/>
    </source>
</evidence>
<evidence type="ECO:0008006" key="3">
    <source>
        <dbReference type="Google" id="ProtNLM"/>
    </source>
</evidence>
<dbReference type="EMBL" id="JAPFFF010000017">
    <property type="protein sequence ID" value="KAK8863614.1"/>
    <property type="molecule type" value="Genomic_DNA"/>
</dbReference>
<evidence type="ECO:0000313" key="1">
    <source>
        <dbReference type="EMBL" id="KAK8863614.1"/>
    </source>
</evidence>
<dbReference type="Proteomes" id="UP001470230">
    <property type="component" value="Unassembled WGS sequence"/>
</dbReference>
<name>A0ABR2IJ64_9EUKA</name>
<accession>A0ABR2IJ64</accession>
<proteinExistence type="predicted"/>